<proteinExistence type="predicted"/>
<evidence type="ECO:0000313" key="1">
    <source>
        <dbReference type="EMBL" id="MBD1598120.1"/>
    </source>
</evidence>
<reference evidence="1 2" key="1">
    <citation type="journal article" date="2020" name="Insects">
        <title>Bacteria Belonging to Pseudomonas typographi sp. nov. from the Bark Beetle Ips typographus Have Genomic Potential to Aid in the Host Ecology.</title>
        <authorList>
            <person name="Peral-Aranega E."/>
            <person name="Saati-Santamaria Z."/>
            <person name="Kolarik M."/>
            <person name="Rivas R."/>
            <person name="Garcia-Fraile P."/>
        </authorList>
    </citation>
    <scope>NUCLEOTIDE SEQUENCE [LARGE SCALE GENOMIC DNA]</scope>
    <source>
        <strain evidence="1 2">CA3A</strain>
    </source>
</reference>
<organism evidence="1 2">
    <name type="scientific">Pseudomonas typographi</name>
    <dbReference type="NCBI Taxonomy" id="2715964"/>
    <lineage>
        <taxon>Bacteria</taxon>
        <taxon>Pseudomonadati</taxon>
        <taxon>Pseudomonadota</taxon>
        <taxon>Gammaproteobacteria</taxon>
        <taxon>Pseudomonadales</taxon>
        <taxon>Pseudomonadaceae</taxon>
        <taxon>Pseudomonas</taxon>
    </lineage>
</organism>
<name>A0ABR7YY67_9PSED</name>
<keyword evidence="2" id="KW-1185">Reference proteome</keyword>
<dbReference type="Proteomes" id="UP000805841">
    <property type="component" value="Unassembled WGS sequence"/>
</dbReference>
<dbReference type="RefSeq" id="WP_190418136.1">
    <property type="nucleotide sequence ID" value="NZ_JAAOCA010000005.1"/>
</dbReference>
<accession>A0ABR7YY67</accession>
<sequence length="46" mass="5348">MADLAWEMWIQPVVDIQAQIAEELRKRGLAKTEYTEGSYRGQDPRP</sequence>
<protein>
    <submittedName>
        <fullName evidence="1">Uncharacterized protein</fullName>
    </submittedName>
</protein>
<gene>
    <name evidence="1" type="ORF">HAQ05_05265</name>
</gene>
<comment type="caution">
    <text evidence="1">The sequence shown here is derived from an EMBL/GenBank/DDBJ whole genome shotgun (WGS) entry which is preliminary data.</text>
</comment>
<evidence type="ECO:0000313" key="2">
    <source>
        <dbReference type="Proteomes" id="UP000805841"/>
    </source>
</evidence>
<dbReference type="EMBL" id="JAAOCA010000005">
    <property type="protein sequence ID" value="MBD1598120.1"/>
    <property type="molecule type" value="Genomic_DNA"/>
</dbReference>